<organism evidence="13 14">
    <name type="scientific">Bifidobacterium thermophilum</name>
    <dbReference type="NCBI Taxonomy" id="33905"/>
    <lineage>
        <taxon>Bacteria</taxon>
        <taxon>Bacillati</taxon>
        <taxon>Actinomycetota</taxon>
        <taxon>Actinomycetes</taxon>
        <taxon>Bifidobacteriales</taxon>
        <taxon>Bifidobacteriaceae</taxon>
        <taxon>Bifidobacterium</taxon>
    </lineage>
</organism>
<keyword evidence="3 9" id="KW-0698">rRNA processing</keyword>
<comment type="caution">
    <text evidence="13">The sequence shown here is derived from an EMBL/GenBank/DDBJ whole genome shotgun (WGS) entry which is preliminary data.</text>
</comment>
<dbReference type="STRING" id="33905.BTHE_1413"/>
<evidence type="ECO:0000256" key="4">
    <source>
        <dbReference type="ARBA" id="ARBA00022664"/>
    </source>
</evidence>
<name>A0A2N3QP78_9BIFI</name>
<evidence type="ECO:0000256" key="1">
    <source>
        <dbReference type="ARBA" id="ARBA00000109"/>
    </source>
</evidence>
<dbReference type="Gene3D" id="1.10.1520.10">
    <property type="entry name" value="Ribonuclease III domain"/>
    <property type="match status" value="1"/>
</dbReference>
<feature type="region of interest" description="Disordered" evidence="10">
    <location>
        <begin position="1"/>
        <end position="48"/>
    </location>
</feature>
<dbReference type="EC" id="3.1.26.3" evidence="9"/>
<dbReference type="HAMAP" id="MF_00104">
    <property type="entry name" value="RNase_III"/>
    <property type="match status" value="1"/>
</dbReference>
<evidence type="ECO:0000256" key="9">
    <source>
        <dbReference type="HAMAP-Rule" id="MF_00104"/>
    </source>
</evidence>
<feature type="binding site" evidence="9">
    <location>
        <position position="167"/>
    </location>
    <ligand>
        <name>Mg(2+)</name>
        <dbReference type="ChEBI" id="CHEBI:18420"/>
    </ligand>
</feature>
<feature type="compositionally biased region" description="Polar residues" evidence="10">
    <location>
        <begin position="310"/>
        <end position="330"/>
    </location>
</feature>
<accession>A0A2N3QP78</accession>
<comment type="cofactor">
    <cofactor evidence="9">
        <name>Mg(2+)</name>
        <dbReference type="ChEBI" id="CHEBI:18420"/>
    </cofactor>
</comment>
<dbReference type="InterPro" id="IPR011907">
    <property type="entry name" value="RNase_III"/>
</dbReference>
<dbReference type="GO" id="GO:0005737">
    <property type="term" value="C:cytoplasm"/>
    <property type="evidence" value="ECO:0007669"/>
    <property type="project" value="UniProtKB-SubCell"/>
</dbReference>
<evidence type="ECO:0000256" key="7">
    <source>
        <dbReference type="ARBA" id="ARBA00022801"/>
    </source>
</evidence>
<dbReference type="GO" id="GO:0019843">
    <property type="term" value="F:rRNA binding"/>
    <property type="evidence" value="ECO:0007669"/>
    <property type="project" value="UniProtKB-KW"/>
</dbReference>
<feature type="domain" description="RNase III" evidence="12">
    <location>
        <begin position="65"/>
        <end position="178"/>
    </location>
</feature>
<dbReference type="PANTHER" id="PTHR11207">
    <property type="entry name" value="RIBONUCLEASE III"/>
    <property type="match status" value="1"/>
</dbReference>
<evidence type="ECO:0000256" key="6">
    <source>
        <dbReference type="ARBA" id="ARBA00022759"/>
    </source>
</evidence>
<dbReference type="SMART" id="SM00535">
    <property type="entry name" value="RIBOc"/>
    <property type="match status" value="1"/>
</dbReference>
<dbReference type="AlphaFoldDB" id="A0A2N3QP78"/>
<dbReference type="PROSITE" id="PS50137">
    <property type="entry name" value="DS_RBD"/>
    <property type="match status" value="1"/>
</dbReference>
<comment type="subcellular location">
    <subcellularLocation>
        <location evidence="9">Cytoplasm</location>
    </subcellularLocation>
</comment>
<feature type="region of interest" description="Disordered" evidence="10">
    <location>
        <begin position="303"/>
        <end position="347"/>
    </location>
</feature>
<gene>
    <name evidence="9" type="primary">rnc</name>
    <name evidence="13" type="ORF">CQR47_0281</name>
</gene>
<dbReference type="InterPro" id="IPR000999">
    <property type="entry name" value="RNase_III_dom"/>
</dbReference>
<dbReference type="Pfam" id="PF14622">
    <property type="entry name" value="Ribonucleas_3_3"/>
    <property type="match status" value="1"/>
</dbReference>
<comment type="function">
    <text evidence="9">Digests double-stranded RNA. Involved in the processing of primary rRNA transcript to yield the immediate precursors to the large and small rRNAs (23S and 16S). Processes some mRNAs, and tRNAs when they are encoded in the rRNA operon. Processes pre-crRNA and tracrRNA of type II CRISPR loci if present in the organism.</text>
</comment>
<dbReference type="GO" id="GO:0004525">
    <property type="term" value="F:ribonuclease III activity"/>
    <property type="evidence" value="ECO:0007669"/>
    <property type="project" value="UniProtKB-UniRule"/>
</dbReference>
<evidence type="ECO:0000313" key="14">
    <source>
        <dbReference type="Proteomes" id="UP000233727"/>
    </source>
</evidence>
<evidence type="ECO:0000256" key="8">
    <source>
        <dbReference type="ARBA" id="ARBA00022884"/>
    </source>
</evidence>
<keyword evidence="8 9" id="KW-0694">RNA-binding</keyword>
<keyword evidence="7 9" id="KW-0378">Hydrolase</keyword>
<comment type="catalytic activity">
    <reaction evidence="1 9">
        <text>Endonucleolytic cleavage to 5'-phosphomonoester.</text>
        <dbReference type="EC" id="3.1.26.3"/>
    </reaction>
</comment>
<keyword evidence="4 9" id="KW-0507">mRNA processing</keyword>
<evidence type="ECO:0000259" key="11">
    <source>
        <dbReference type="PROSITE" id="PS50137"/>
    </source>
</evidence>
<evidence type="ECO:0000256" key="10">
    <source>
        <dbReference type="SAM" id="MobiDB-lite"/>
    </source>
</evidence>
<evidence type="ECO:0000256" key="3">
    <source>
        <dbReference type="ARBA" id="ARBA00022552"/>
    </source>
</evidence>
<dbReference type="EMBL" id="PCGY01000002">
    <property type="protein sequence ID" value="PKU93506.1"/>
    <property type="molecule type" value="Genomic_DNA"/>
</dbReference>
<keyword evidence="9" id="KW-0819">tRNA processing</keyword>
<feature type="compositionally biased region" description="Low complexity" evidence="10">
    <location>
        <begin position="331"/>
        <end position="341"/>
    </location>
</feature>
<feature type="domain" description="DRBM" evidence="11">
    <location>
        <begin position="205"/>
        <end position="296"/>
    </location>
</feature>
<reference evidence="13 14" key="1">
    <citation type="submission" date="2017-10" db="EMBL/GenBank/DDBJ databases">
        <title>Bifidobacterium genomics.</title>
        <authorList>
            <person name="Lugli G.A."/>
            <person name="Milani C."/>
            <person name="Mancabelli L."/>
        </authorList>
    </citation>
    <scope>NUCLEOTIDE SEQUENCE [LARGE SCALE GENOMIC DNA]</scope>
    <source>
        <strain evidence="13 14">1542B</strain>
    </source>
</reference>
<evidence type="ECO:0000256" key="5">
    <source>
        <dbReference type="ARBA" id="ARBA00022722"/>
    </source>
</evidence>
<protein>
    <recommendedName>
        <fullName evidence="9">Ribonuclease 3</fullName>
        <ecNumber evidence="9">3.1.26.3</ecNumber>
    </recommendedName>
    <alternativeName>
        <fullName evidence="9">Ribonuclease III</fullName>
        <shortName evidence="9">RNase III</shortName>
    </alternativeName>
</protein>
<keyword evidence="9" id="KW-0479">Metal-binding</keyword>
<dbReference type="GO" id="GO:0006397">
    <property type="term" value="P:mRNA processing"/>
    <property type="evidence" value="ECO:0007669"/>
    <property type="project" value="UniProtKB-UniRule"/>
</dbReference>
<feature type="binding site" evidence="9">
    <location>
        <position position="164"/>
    </location>
    <ligand>
        <name>Mg(2+)</name>
        <dbReference type="ChEBI" id="CHEBI:18420"/>
    </ligand>
</feature>
<feature type="active site" evidence="9">
    <location>
        <position position="94"/>
    </location>
</feature>
<evidence type="ECO:0000259" key="12">
    <source>
        <dbReference type="PROSITE" id="PS50142"/>
    </source>
</evidence>
<keyword evidence="9" id="KW-0460">Magnesium</keyword>
<dbReference type="GO" id="GO:0010468">
    <property type="term" value="P:regulation of gene expression"/>
    <property type="evidence" value="ECO:0007669"/>
    <property type="project" value="TreeGrafter"/>
</dbReference>
<keyword evidence="6 9" id="KW-0255">Endonuclease</keyword>
<feature type="region of interest" description="Disordered" evidence="10">
    <location>
        <begin position="261"/>
        <end position="280"/>
    </location>
</feature>
<keyword evidence="5 9" id="KW-0540">Nuclease</keyword>
<dbReference type="GO" id="GO:0006364">
    <property type="term" value="P:rRNA processing"/>
    <property type="evidence" value="ECO:0007669"/>
    <property type="project" value="UniProtKB-UniRule"/>
</dbReference>
<keyword evidence="9" id="KW-0963">Cytoplasm</keyword>
<dbReference type="InterPro" id="IPR036389">
    <property type="entry name" value="RNase_III_sf"/>
</dbReference>
<evidence type="ECO:0000256" key="2">
    <source>
        <dbReference type="ARBA" id="ARBA00010183"/>
    </source>
</evidence>
<dbReference type="CDD" id="cd00593">
    <property type="entry name" value="RIBOc"/>
    <property type="match status" value="1"/>
</dbReference>
<dbReference type="Proteomes" id="UP000233727">
    <property type="component" value="Unassembled WGS sequence"/>
</dbReference>
<feature type="active site" evidence="9">
    <location>
        <position position="167"/>
    </location>
</feature>
<dbReference type="NCBIfam" id="TIGR02191">
    <property type="entry name" value="RNaseIII"/>
    <property type="match status" value="1"/>
</dbReference>
<dbReference type="Pfam" id="PF00035">
    <property type="entry name" value="dsrm"/>
    <property type="match status" value="1"/>
</dbReference>
<dbReference type="GO" id="GO:0046872">
    <property type="term" value="F:metal ion binding"/>
    <property type="evidence" value="ECO:0007669"/>
    <property type="project" value="UniProtKB-KW"/>
</dbReference>
<dbReference type="SUPFAM" id="SSF54768">
    <property type="entry name" value="dsRNA-binding domain-like"/>
    <property type="match status" value="1"/>
</dbReference>
<dbReference type="SMART" id="SM00358">
    <property type="entry name" value="DSRM"/>
    <property type="match status" value="1"/>
</dbReference>
<dbReference type="Gene3D" id="3.30.160.20">
    <property type="match status" value="1"/>
</dbReference>
<dbReference type="InterPro" id="IPR014720">
    <property type="entry name" value="dsRBD_dom"/>
</dbReference>
<proteinExistence type="inferred from homology"/>
<dbReference type="CDD" id="cd10845">
    <property type="entry name" value="DSRM_RNAse_III_family"/>
    <property type="match status" value="1"/>
</dbReference>
<dbReference type="PROSITE" id="PS50142">
    <property type="entry name" value="RNASE_3_2"/>
    <property type="match status" value="1"/>
</dbReference>
<comment type="subunit">
    <text evidence="9">Homodimer.</text>
</comment>
<dbReference type="SUPFAM" id="SSF69065">
    <property type="entry name" value="RNase III domain-like"/>
    <property type="match status" value="1"/>
</dbReference>
<sequence>MAINRDGTSEHQHQHKRHPSGASPANHTDEMSQQRHHVGVSGQEAADQAPTKELLDALGTTISPELLVQALTHRSFSHEHPGAPNYERLEFLGDAVLELVSTETLFKAHPDMTEGQLAKMRAKAVSEESLSAIARDKLHVGRFILLGHGESESGGADKSSILCDIVESLIGATFVEHGIDGAREVVHRLVDDTLREVATEGPALDWKTSLTVLAHHMDLTEPVYRMSVSGPEYAQQFTARAILPGGYGKRWTLPIRDEHGSIAQEGEDPLLGTGSGTSKRKAQLAAAEQAWHTLKQRERDCNRMRAHAGSSDTADVNGSNDGKGISGNSNADDGTATTGTDHATDAA</sequence>
<dbReference type="GO" id="GO:0008033">
    <property type="term" value="P:tRNA processing"/>
    <property type="evidence" value="ECO:0007669"/>
    <property type="project" value="UniProtKB-KW"/>
</dbReference>
<comment type="similarity">
    <text evidence="2">Belongs to the ribonuclease III family.</text>
</comment>
<dbReference type="FunFam" id="1.10.1520.10:FF:000001">
    <property type="entry name" value="Ribonuclease 3"/>
    <property type="match status" value="1"/>
</dbReference>
<keyword evidence="9" id="KW-0699">rRNA-binding</keyword>
<dbReference type="GO" id="GO:0003725">
    <property type="term" value="F:double-stranded RNA binding"/>
    <property type="evidence" value="ECO:0007669"/>
    <property type="project" value="TreeGrafter"/>
</dbReference>
<dbReference type="PROSITE" id="PS00517">
    <property type="entry name" value="RNASE_3_1"/>
    <property type="match status" value="1"/>
</dbReference>
<evidence type="ECO:0000313" key="13">
    <source>
        <dbReference type="EMBL" id="PKU93506.1"/>
    </source>
</evidence>
<feature type="binding site" evidence="9">
    <location>
        <position position="90"/>
    </location>
    <ligand>
        <name>Mg(2+)</name>
        <dbReference type="ChEBI" id="CHEBI:18420"/>
    </ligand>
</feature>
<dbReference type="PANTHER" id="PTHR11207:SF0">
    <property type="entry name" value="RIBONUCLEASE 3"/>
    <property type="match status" value="1"/>
</dbReference>